<feature type="transmembrane region" description="Helical" evidence="1">
    <location>
        <begin position="65"/>
        <end position="81"/>
    </location>
</feature>
<keyword evidence="1" id="KW-0472">Membrane</keyword>
<dbReference type="EMBL" id="JAATJA010000001">
    <property type="protein sequence ID" value="NJB67494.1"/>
    <property type="molecule type" value="Genomic_DNA"/>
</dbReference>
<evidence type="ECO:0000313" key="3">
    <source>
        <dbReference type="EMBL" id="NJB67494.1"/>
    </source>
</evidence>
<proteinExistence type="predicted"/>
<dbReference type="InterPro" id="IPR026870">
    <property type="entry name" value="Zinc_ribbon_dom"/>
</dbReference>
<evidence type="ECO:0000259" key="2">
    <source>
        <dbReference type="Pfam" id="PF13240"/>
    </source>
</evidence>
<organism evidence="3 4">
    <name type="scientific">Desulfobaculum xiamenense</name>
    <dbReference type="NCBI Taxonomy" id="995050"/>
    <lineage>
        <taxon>Bacteria</taxon>
        <taxon>Pseudomonadati</taxon>
        <taxon>Thermodesulfobacteriota</taxon>
        <taxon>Desulfovibrionia</taxon>
        <taxon>Desulfovibrionales</taxon>
        <taxon>Desulfovibrionaceae</taxon>
        <taxon>Desulfobaculum</taxon>
    </lineage>
</organism>
<dbReference type="RefSeq" id="WP_167940546.1">
    <property type="nucleotide sequence ID" value="NZ_JAATJA010000001.1"/>
</dbReference>
<evidence type="ECO:0000313" key="4">
    <source>
        <dbReference type="Proteomes" id="UP000580856"/>
    </source>
</evidence>
<reference evidence="3 4" key="1">
    <citation type="submission" date="2020-03" db="EMBL/GenBank/DDBJ databases">
        <title>Genomic Encyclopedia of Type Strains, Phase IV (KMG-IV): sequencing the most valuable type-strain genomes for metagenomic binning, comparative biology and taxonomic classification.</title>
        <authorList>
            <person name="Goeker M."/>
        </authorList>
    </citation>
    <scope>NUCLEOTIDE SEQUENCE [LARGE SCALE GENOMIC DNA]</scope>
    <source>
        <strain evidence="3 4">DSM 24233</strain>
    </source>
</reference>
<keyword evidence="1" id="KW-0812">Transmembrane</keyword>
<feature type="domain" description="Zinc-ribbon" evidence="2">
    <location>
        <begin position="6"/>
        <end position="27"/>
    </location>
</feature>
<dbReference type="AlphaFoldDB" id="A0A846QQK7"/>
<keyword evidence="4" id="KW-1185">Reference proteome</keyword>
<dbReference type="Pfam" id="PF13240">
    <property type="entry name" value="Zn_Ribbon_1"/>
    <property type="match status" value="1"/>
</dbReference>
<feature type="transmembrane region" description="Helical" evidence="1">
    <location>
        <begin position="42"/>
        <end position="59"/>
    </location>
</feature>
<gene>
    <name evidence="3" type="ORF">GGQ74_001134</name>
</gene>
<comment type="caution">
    <text evidence="3">The sequence shown here is derived from an EMBL/GenBank/DDBJ whole genome shotgun (WGS) entry which is preliminary data.</text>
</comment>
<keyword evidence="1" id="KW-1133">Transmembrane helix</keyword>
<sequence>MPLIQCPDCNHKVSDTAPTCPHCGRPLAAQTIEMTGKKIKKLQILSFTLVILGLLPTIAKNGDSTAGLLMILAGVVLYVAARVSKWWQHE</sequence>
<accession>A0A846QQK7</accession>
<evidence type="ECO:0000256" key="1">
    <source>
        <dbReference type="SAM" id="Phobius"/>
    </source>
</evidence>
<protein>
    <recommendedName>
        <fullName evidence="2">Zinc-ribbon domain-containing protein</fullName>
    </recommendedName>
</protein>
<name>A0A846QQK7_9BACT</name>
<dbReference type="Proteomes" id="UP000580856">
    <property type="component" value="Unassembled WGS sequence"/>
</dbReference>